<dbReference type="InterPro" id="IPR019855">
    <property type="entry name" value="CRISPR-assoc_Cas1_NMENI"/>
</dbReference>
<name>A0A2M9A829_9BACT</name>
<dbReference type="PANTHER" id="PTHR34353">
    <property type="entry name" value="CRISPR-ASSOCIATED ENDONUCLEASE CAS1 1"/>
    <property type="match status" value="1"/>
</dbReference>
<dbReference type="EMBL" id="PGEX01000001">
    <property type="protein sequence ID" value="PJJ41881.1"/>
    <property type="molecule type" value="Genomic_DNA"/>
</dbReference>
<protein>
    <recommendedName>
        <fullName evidence="10">CRISPR-associated endonuclease Cas1</fullName>
        <ecNumber evidence="10">3.1.-.-</ecNumber>
    </recommendedName>
</protein>
<evidence type="ECO:0000313" key="11">
    <source>
        <dbReference type="EMBL" id="PJJ41881.1"/>
    </source>
</evidence>
<keyword evidence="12" id="KW-1185">Reference proteome</keyword>
<dbReference type="InterPro" id="IPR042206">
    <property type="entry name" value="CRISPR-assoc_Cas1_C"/>
</dbReference>
<dbReference type="PANTHER" id="PTHR34353:SF2">
    <property type="entry name" value="CRISPR-ASSOCIATED ENDONUCLEASE CAS1 1"/>
    <property type="match status" value="1"/>
</dbReference>
<evidence type="ECO:0000256" key="9">
    <source>
        <dbReference type="ARBA" id="ARBA00038592"/>
    </source>
</evidence>
<keyword evidence="6 10" id="KW-0051">Antiviral defense</keyword>
<evidence type="ECO:0000256" key="8">
    <source>
        <dbReference type="ARBA" id="ARBA00023211"/>
    </source>
</evidence>
<dbReference type="Proteomes" id="UP000231134">
    <property type="component" value="Unassembled WGS sequence"/>
</dbReference>
<evidence type="ECO:0000256" key="4">
    <source>
        <dbReference type="ARBA" id="ARBA00022801"/>
    </source>
</evidence>
<keyword evidence="8 10" id="KW-0464">Manganese</keyword>
<sequence>MPKQTLVFESPVQLSVQNFMLKIAYKDDPNNVTLRAIEDIAIILIDNHSASLTTPLIGKLAEQNVAVVFCNEKHMPSSMLMNLDANTLQEKYFRLQLDAPLPLKKQMWKNVVEAKIKNQALHLKSLGKKHDKLLKYATGVLSGDSSNREGLAAQCYWRELFGKEFIRDRFGEHPNDFLNYGYTLLRAATARALMASGLLPSLGIFHRNYYDAFPLADDIMEPYRPFIDQIAYKLHATKKKKLDKEVKASFLELFYTNIPFGEQMVQLGTCLTYTTASVAKFFMGETKNIAYPRVSCGS</sequence>
<evidence type="ECO:0000256" key="7">
    <source>
        <dbReference type="ARBA" id="ARBA00023125"/>
    </source>
</evidence>
<dbReference type="AlphaFoldDB" id="A0A2M9A829"/>
<keyword evidence="1 10" id="KW-0540">Nuclease</keyword>
<evidence type="ECO:0000313" key="12">
    <source>
        <dbReference type="Proteomes" id="UP000231134"/>
    </source>
</evidence>
<dbReference type="GO" id="GO:0046872">
    <property type="term" value="F:metal ion binding"/>
    <property type="evidence" value="ECO:0007669"/>
    <property type="project" value="UniProtKB-UniRule"/>
</dbReference>
<comment type="cofactor">
    <cofactor evidence="10">
        <name>Mg(2+)</name>
        <dbReference type="ChEBI" id="CHEBI:18420"/>
    </cofactor>
    <cofactor evidence="10">
        <name>Mn(2+)</name>
        <dbReference type="ChEBI" id="CHEBI:29035"/>
    </cofactor>
</comment>
<dbReference type="Pfam" id="PF01867">
    <property type="entry name" value="Cas_Cas1"/>
    <property type="match status" value="1"/>
</dbReference>
<dbReference type="InterPro" id="IPR050646">
    <property type="entry name" value="Cas1"/>
</dbReference>
<proteinExistence type="inferred from homology"/>
<keyword evidence="4 10" id="KW-0378">Hydrolase</keyword>
<evidence type="ECO:0000256" key="5">
    <source>
        <dbReference type="ARBA" id="ARBA00022842"/>
    </source>
</evidence>
<evidence type="ECO:0000256" key="6">
    <source>
        <dbReference type="ARBA" id="ARBA00023118"/>
    </source>
</evidence>
<dbReference type="GO" id="GO:0051607">
    <property type="term" value="P:defense response to virus"/>
    <property type="evidence" value="ECO:0007669"/>
    <property type="project" value="UniProtKB-UniRule"/>
</dbReference>
<dbReference type="NCBIfam" id="TIGR00287">
    <property type="entry name" value="cas1"/>
    <property type="match status" value="1"/>
</dbReference>
<feature type="binding site" evidence="10">
    <location>
        <position position="206"/>
    </location>
    <ligand>
        <name>Mn(2+)</name>
        <dbReference type="ChEBI" id="CHEBI:29035"/>
    </ligand>
</feature>
<evidence type="ECO:0000256" key="10">
    <source>
        <dbReference type="HAMAP-Rule" id="MF_01470"/>
    </source>
</evidence>
<keyword evidence="2 10" id="KW-0479">Metal-binding</keyword>
<dbReference type="GO" id="GO:0016787">
    <property type="term" value="F:hydrolase activity"/>
    <property type="evidence" value="ECO:0007669"/>
    <property type="project" value="UniProtKB-KW"/>
</dbReference>
<comment type="similarity">
    <text evidence="10">Belongs to the CRISPR-associated endonuclease Cas1 family.</text>
</comment>
<reference evidence="11 12" key="1">
    <citation type="submission" date="2017-11" db="EMBL/GenBank/DDBJ databases">
        <title>Animal gut microbial communities from fecal samples from Wisconsin, USA.</title>
        <authorList>
            <person name="Neumann A."/>
        </authorList>
    </citation>
    <scope>NUCLEOTIDE SEQUENCE [LARGE SCALE GENOMIC DNA]</scope>
    <source>
        <strain evidence="11 12">UWS3</strain>
    </source>
</reference>
<keyword evidence="5 10" id="KW-0460">Magnesium</keyword>
<feature type="binding site" evidence="10">
    <location>
        <position position="149"/>
    </location>
    <ligand>
        <name>Mn(2+)</name>
        <dbReference type="ChEBI" id="CHEBI:29035"/>
    </ligand>
</feature>
<dbReference type="GO" id="GO:0004520">
    <property type="term" value="F:DNA endonuclease activity"/>
    <property type="evidence" value="ECO:0007669"/>
    <property type="project" value="InterPro"/>
</dbReference>
<dbReference type="Gene3D" id="1.20.120.920">
    <property type="entry name" value="CRISPR-associated endonuclease Cas1, C-terminal domain"/>
    <property type="match status" value="1"/>
</dbReference>
<feature type="binding site" evidence="10">
    <location>
        <position position="221"/>
    </location>
    <ligand>
        <name>Mn(2+)</name>
        <dbReference type="ChEBI" id="CHEBI:29035"/>
    </ligand>
</feature>
<evidence type="ECO:0000256" key="3">
    <source>
        <dbReference type="ARBA" id="ARBA00022759"/>
    </source>
</evidence>
<dbReference type="GO" id="GO:0043571">
    <property type="term" value="P:maintenance of CRISPR repeat elements"/>
    <property type="evidence" value="ECO:0007669"/>
    <property type="project" value="UniProtKB-UniRule"/>
</dbReference>
<organism evidence="11 12">
    <name type="scientific">Hallerella succinigenes</name>
    <dbReference type="NCBI Taxonomy" id="1896222"/>
    <lineage>
        <taxon>Bacteria</taxon>
        <taxon>Pseudomonadati</taxon>
        <taxon>Fibrobacterota</taxon>
        <taxon>Fibrobacteria</taxon>
        <taxon>Fibrobacterales</taxon>
        <taxon>Fibrobacteraceae</taxon>
        <taxon>Hallerella</taxon>
    </lineage>
</organism>
<dbReference type="Gene3D" id="3.100.10.20">
    <property type="entry name" value="CRISPR-associated endonuclease Cas1, N-terminal domain"/>
    <property type="match status" value="1"/>
</dbReference>
<dbReference type="OrthoDB" id="9803119at2"/>
<accession>A0A2M9A829</accession>
<dbReference type="InterPro" id="IPR002729">
    <property type="entry name" value="CRISPR-assoc_Cas1"/>
</dbReference>
<dbReference type="EC" id="3.1.-.-" evidence="10"/>
<dbReference type="HAMAP" id="MF_01470">
    <property type="entry name" value="Cas1"/>
    <property type="match status" value="1"/>
</dbReference>
<dbReference type="InterPro" id="IPR042211">
    <property type="entry name" value="CRISPR-assoc_Cas1_N"/>
</dbReference>
<comment type="caution">
    <text evidence="11">The sequence shown here is derived from an EMBL/GenBank/DDBJ whole genome shotgun (WGS) entry which is preliminary data.</text>
</comment>
<comment type="function">
    <text evidence="10">CRISPR (clustered regularly interspaced short palindromic repeat), is an adaptive immune system that provides protection against mobile genetic elements (viruses, transposable elements and conjugative plasmids). CRISPR clusters contain spacers, sequences complementary to antecedent mobile elements, and target invading nucleic acids. CRISPR clusters are transcribed and processed into CRISPR RNA (crRNA). Acts as a dsDNA endonuclease. Involved in the integration of spacer DNA into the CRISPR cassette.</text>
</comment>
<comment type="subunit">
    <text evidence="9 10">Homodimer, forms a heterotetramer with a Cas2 homodimer.</text>
</comment>
<dbReference type="RefSeq" id="WP_100425797.1">
    <property type="nucleotide sequence ID" value="NZ_PGEX01000001.1"/>
</dbReference>
<evidence type="ECO:0000256" key="2">
    <source>
        <dbReference type="ARBA" id="ARBA00022723"/>
    </source>
</evidence>
<keyword evidence="3 10" id="KW-0255">Endonuclease</keyword>
<keyword evidence="7 10" id="KW-0238">DNA-binding</keyword>
<dbReference type="GO" id="GO:0003677">
    <property type="term" value="F:DNA binding"/>
    <property type="evidence" value="ECO:0007669"/>
    <property type="project" value="UniProtKB-KW"/>
</dbReference>
<gene>
    <name evidence="10" type="primary">cas1</name>
    <name evidence="11" type="ORF">BGX16_1886</name>
</gene>
<evidence type="ECO:0000256" key="1">
    <source>
        <dbReference type="ARBA" id="ARBA00022722"/>
    </source>
</evidence>
<dbReference type="NCBIfam" id="TIGR03639">
    <property type="entry name" value="cas1_NMENI"/>
    <property type="match status" value="1"/>
</dbReference>